<evidence type="ECO:0000256" key="1">
    <source>
        <dbReference type="SAM" id="Phobius"/>
    </source>
</evidence>
<keyword evidence="1" id="KW-0472">Membrane</keyword>
<gene>
    <name evidence="2" type="ORF">ENJ98_04360</name>
</gene>
<keyword evidence="2" id="KW-0282">Flagellum</keyword>
<accession>A0A7C5NA14</accession>
<name>A0A7C5NA14_9GAMM</name>
<dbReference type="GO" id="GO:0009306">
    <property type="term" value="P:protein secretion"/>
    <property type="evidence" value="ECO:0007669"/>
    <property type="project" value="InterPro"/>
</dbReference>
<dbReference type="PANTHER" id="PTHR30161:SF1">
    <property type="entry name" value="FLAGELLAR BIOSYNTHESIS PROTEIN FLHA-RELATED"/>
    <property type="match status" value="1"/>
</dbReference>
<protein>
    <submittedName>
        <fullName evidence="2">Flagellar biosynthesis protein FlhA</fullName>
    </submittedName>
</protein>
<feature type="transmembrane region" description="Helical" evidence="1">
    <location>
        <begin position="39"/>
        <end position="60"/>
    </location>
</feature>
<dbReference type="GO" id="GO:0005886">
    <property type="term" value="C:plasma membrane"/>
    <property type="evidence" value="ECO:0007669"/>
    <property type="project" value="TreeGrafter"/>
</dbReference>
<keyword evidence="1" id="KW-0812">Transmembrane</keyword>
<reference evidence="2" key="1">
    <citation type="journal article" date="2020" name="mSystems">
        <title>Genome- and Community-Level Interaction Insights into Carbon Utilization and Element Cycling Functions of Hydrothermarchaeota in Hydrothermal Sediment.</title>
        <authorList>
            <person name="Zhou Z."/>
            <person name="Liu Y."/>
            <person name="Xu W."/>
            <person name="Pan J."/>
            <person name="Luo Z.H."/>
            <person name="Li M."/>
        </authorList>
    </citation>
    <scope>NUCLEOTIDE SEQUENCE [LARGE SCALE GENOMIC DNA]</scope>
    <source>
        <strain evidence="2">HyVt-535</strain>
    </source>
</reference>
<dbReference type="GO" id="GO:0044780">
    <property type="term" value="P:bacterial-type flagellum assembly"/>
    <property type="evidence" value="ECO:0007669"/>
    <property type="project" value="TreeGrafter"/>
</dbReference>
<dbReference type="PANTHER" id="PTHR30161">
    <property type="entry name" value="FLAGELLAR EXPORT PROTEIN, MEMBRANE FLHA SUBUNIT-RELATED"/>
    <property type="match status" value="1"/>
</dbReference>
<keyword evidence="1" id="KW-1133">Transmembrane helix</keyword>
<dbReference type="Pfam" id="PF00771">
    <property type="entry name" value="FHIPEP"/>
    <property type="match status" value="1"/>
</dbReference>
<comment type="caution">
    <text evidence="2">The sequence shown here is derived from an EMBL/GenBank/DDBJ whole genome shotgun (WGS) entry which is preliminary data.</text>
</comment>
<dbReference type="InterPro" id="IPR001712">
    <property type="entry name" value="T3SS_FHIPEP"/>
</dbReference>
<keyword evidence="2" id="KW-0966">Cell projection</keyword>
<keyword evidence="2" id="KW-0969">Cilium</keyword>
<dbReference type="Proteomes" id="UP000886100">
    <property type="component" value="Unassembled WGS sequence"/>
</dbReference>
<evidence type="ECO:0000313" key="2">
    <source>
        <dbReference type="EMBL" id="HHH13447.1"/>
    </source>
</evidence>
<feature type="transmembrane region" description="Helical" evidence="1">
    <location>
        <begin position="12"/>
        <end position="33"/>
    </location>
</feature>
<organism evidence="2">
    <name type="scientific">Thiolapillus brandeum</name>
    <dbReference type="NCBI Taxonomy" id="1076588"/>
    <lineage>
        <taxon>Bacteria</taxon>
        <taxon>Pseudomonadati</taxon>
        <taxon>Pseudomonadota</taxon>
        <taxon>Gammaproteobacteria</taxon>
        <taxon>Chromatiales</taxon>
        <taxon>Sedimenticolaceae</taxon>
        <taxon>Thiolapillus</taxon>
    </lineage>
</organism>
<dbReference type="AlphaFoldDB" id="A0A7C5NA14"/>
<sequence>MEKVNFRELARNLHRMGLGTPLLLIVMLGMMVLPLPPMALDTLFTFNIAISLMVLLVVLYTRRPLDFAVFPTVLL</sequence>
<proteinExistence type="predicted"/>
<feature type="non-terminal residue" evidence="2">
    <location>
        <position position="75"/>
    </location>
</feature>
<dbReference type="EMBL" id="DROM01000268">
    <property type="protein sequence ID" value="HHH13447.1"/>
    <property type="molecule type" value="Genomic_DNA"/>
</dbReference>